<organism evidence="2 3">
    <name type="scientific">Winogradskyella litorisediminis</name>
    <dbReference type="NCBI Taxonomy" id="1156618"/>
    <lineage>
        <taxon>Bacteria</taxon>
        <taxon>Pseudomonadati</taxon>
        <taxon>Bacteroidota</taxon>
        <taxon>Flavobacteriia</taxon>
        <taxon>Flavobacteriales</taxon>
        <taxon>Flavobacteriaceae</taxon>
        <taxon>Winogradskyella</taxon>
    </lineage>
</organism>
<proteinExistence type="predicted"/>
<evidence type="ECO:0000259" key="1">
    <source>
        <dbReference type="PROSITE" id="PS50206"/>
    </source>
</evidence>
<name>A0ABW3N8Y8_9FLAO</name>
<dbReference type="PANTHER" id="PTHR43031">
    <property type="entry name" value="FAD-DEPENDENT OXIDOREDUCTASE"/>
    <property type="match status" value="1"/>
</dbReference>
<dbReference type="Pfam" id="PF00581">
    <property type="entry name" value="Rhodanese"/>
    <property type="match status" value="1"/>
</dbReference>
<dbReference type="InterPro" id="IPR036873">
    <property type="entry name" value="Rhodanese-like_dom_sf"/>
</dbReference>
<dbReference type="EMBL" id="JBHTJL010000009">
    <property type="protein sequence ID" value="MFD1063075.1"/>
    <property type="molecule type" value="Genomic_DNA"/>
</dbReference>
<reference evidence="3" key="1">
    <citation type="journal article" date="2019" name="Int. J. Syst. Evol. Microbiol.">
        <title>The Global Catalogue of Microorganisms (GCM) 10K type strain sequencing project: providing services to taxonomists for standard genome sequencing and annotation.</title>
        <authorList>
            <consortium name="The Broad Institute Genomics Platform"/>
            <consortium name="The Broad Institute Genome Sequencing Center for Infectious Disease"/>
            <person name="Wu L."/>
            <person name="Ma J."/>
        </authorList>
    </citation>
    <scope>NUCLEOTIDE SEQUENCE [LARGE SCALE GENOMIC DNA]</scope>
    <source>
        <strain evidence="3">CCUG 62215</strain>
    </source>
</reference>
<dbReference type="SMART" id="SM00450">
    <property type="entry name" value="RHOD"/>
    <property type="match status" value="1"/>
</dbReference>
<dbReference type="PANTHER" id="PTHR43031:SF1">
    <property type="entry name" value="PYRIDINE NUCLEOTIDE-DISULPHIDE OXIDOREDUCTASE"/>
    <property type="match status" value="1"/>
</dbReference>
<evidence type="ECO:0000313" key="3">
    <source>
        <dbReference type="Proteomes" id="UP001597013"/>
    </source>
</evidence>
<dbReference type="SUPFAM" id="SSF52821">
    <property type="entry name" value="Rhodanese/Cell cycle control phosphatase"/>
    <property type="match status" value="1"/>
</dbReference>
<dbReference type="InterPro" id="IPR050229">
    <property type="entry name" value="GlpE_sulfurtransferase"/>
</dbReference>
<feature type="domain" description="Rhodanese" evidence="1">
    <location>
        <begin position="19"/>
        <end position="103"/>
    </location>
</feature>
<protein>
    <submittedName>
        <fullName evidence="2">Rhodanese-like domain-containing protein</fullName>
    </submittedName>
</protein>
<dbReference type="Proteomes" id="UP001597013">
    <property type="component" value="Unassembled WGS sequence"/>
</dbReference>
<accession>A0ABW3N8Y8</accession>
<dbReference type="CDD" id="cd00158">
    <property type="entry name" value="RHOD"/>
    <property type="match status" value="1"/>
</dbReference>
<dbReference type="Gene3D" id="3.40.250.10">
    <property type="entry name" value="Rhodanese-like domain"/>
    <property type="match status" value="1"/>
</dbReference>
<sequence>MGLFSFLFGTKNDSVKTLLDNDAVILDVRTQTEYNGDHIENAIHIPISELKNRIEEIKSLNKPVVAHCKSGVRSARAVQILKSEGVKAANGGGIATMKKVLQE</sequence>
<evidence type="ECO:0000313" key="2">
    <source>
        <dbReference type="EMBL" id="MFD1063075.1"/>
    </source>
</evidence>
<comment type="caution">
    <text evidence="2">The sequence shown here is derived from an EMBL/GenBank/DDBJ whole genome shotgun (WGS) entry which is preliminary data.</text>
</comment>
<gene>
    <name evidence="2" type="ORF">ACFQ1Q_07435</name>
</gene>
<keyword evidence="3" id="KW-1185">Reference proteome</keyword>
<dbReference type="RefSeq" id="WP_386129504.1">
    <property type="nucleotide sequence ID" value="NZ_JBHTJL010000009.1"/>
</dbReference>
<dbReference type="PROSITE" id="PS50206">
    <property type="entry name" value="RHODANESE_3"/>
    <property type="match status" value="1"/>
</dbReference>
<dbReference type="InterPro" id="IPR001763">
    <property type="entry name" value="Rhodanese-like_dom"/>
</dbReference>